<evidence type="ECO:0000313" key="3">
    <source>
        <dbReference type="EMBL" id="ONM37252.1"/>
    </source>
</evidence>
<accession>A0A1D6N9M9</accession>
<dbReference type="InterPro" id="IPR000073">
    <property type="entry name" value="AB_hydrolase_1"/>
</dbReference>
<proteinExistence type="predicted"/>
<dbReference type="PANTHER" id="PTHR10992:SF1083">
    <property type="entry name" value="METHYLESTERASE 1"/>
    <property type="match status" value="1"/>
</dbReference>
<dbReference type="EMBL" id="CM007649">
    <property type="protein sequence ID" value="ONM37252.1"/>
    <property type="molecule type" value="Genomic_DNA"/>
</dbReference>
<organism evidence="3">
    <name type="scientific">Zea mays</name>
    <name type="common">Maize</name>
    <dbReference type="NCBI Taxonomy" id="4577"/>
    <lineage>
        <taxon>Eukaryota</taxon>
        <taxon>Viridiplantae</taxon>
        <taxon>Streptophyta</taxon>
        <taxon>Embryophyta</taxon>
        <taxon>Tracheophyta</taxon>
        <taxon>Spermatophyta</taxon>
        <taxon>Magnoliopsida</taxon>
        <taxon>Liliopsida</taxon>
        <taxon>Poales</taxon>
        <taxon>Poaceae</taxon>
        <taxon>PACMAD clade</taxon>
        <taxon>Panicoideae</taxon>
        <taxon>Andropogonodae</taxon>
        <taxon>Andropogoneae</taxon>
        <taxon>Tripsacinae</taxon>
        <taxon>Zea</taxon>
    </lineage>
</organism>
<dbReference type="Gene3D" id="3.40.50.1820">
    <property type="entry name" value="alpha/beta hydrolase"/>
    <property type="match status" value="2"/>
</dbReference>
<dbReference type="InterPro" id="IPR045889">
    <property type="entry name" value="MES/HNL"/>
</dbReference>
<dbReference type="ExpressionAtlas" id="A0A1D6N9M9">
    <property type="expression patterns" value="baseline and differential"/>
</dbReference>
<protein>
    <submittedName>
        <fullName evidence="3">Methylesterase 3</fullName>
    </submittedName>
</protein>
<evidence type="ECO:0000259" key="2">
    <source>
        <dbReference type="Pfam" id="PF12697"/>
    </source>
</evidence>
<dbReference type="SUPFAM" id="SSF53474">
    <property type="entry name" value="alpha/beta-Hydrolases"/>
    <property type="match status" value="1"/>
</dbReference>
<name>A0A1D6N9M9_MAIZE</name>
<dbReference type="PANTHER" id="PTHR10992">
    <property type="entry name" value="METHYLESTERASE FAMILY MEMBER"/>
    <property type="match status" value="1"/>
</dbReference>
<reference evidence="3" key="1">
    <citation type="submission" date="2015-12" db="EMBL/GenBank/DDBJ databases">
        <title>Update maize B73 reference genome by single molecule sequencing technologies.</title>
        <authorList>
            <consortium name="Maize Genome Sequencing Project"/>
            <person name="Ware D."/>
        </authorList>
    </citation>
    <scope>NUCLEOTIDE SEQUENCE [LARGE SCALE GENOMIC DNA]</scope>
    <source>
        <tissue evidence="3">Seedling</tissue>
    </source>
</reference>
<keyword evidence="1" id="KW-0378">Hydrolase</keyword>
<dbReference type="Pfam" id="PF12697">
    <property type="entry name" value="Abhydrolase_6"/>
    <property type="match status" value="1"/>
</dbReference>
<dbReference type="InterPro" id="IPR029058">
    <property type="entry name" value="AB_hydrolase_fold"/>
</dbReference>
<feature type="domain" description="AB hydrolase-1" evidence="2">
    <location>
        <begin position="14"/>
        <end position="209"/>
    </location>
</feature>
<dbReference type="AlphaFoldDB" id="A0A1D6N9M9"/>
<gene>
    <name evidence="3" type="ORF">ZEAMMB73_Zm00001d043235</name>
</gene>
<dbReference type="GO" id="GO:0016787">
    <property type="term" value="F:hydrolase activity"/>
    <property type="evidence" value="ECO:0007669"/>
    <property type="project" value="UniProtKB-KW"/>
</dbReference>
<sequence>MDAPAAAEGCGKHIVLVHGACLGGWSWYKVATLLRAAGYRVDAPDMAASGADPRPLREVPTFRDYTRPLLDLLASLPDGDRVVLVGHSLGGVNVALAAETFPDKVSAVVFLCAFMPDCTARPSHVLEKDLTLSASLMRVSSMFVEDLALRQPYSKERYGSVRRVYVVCTEDYAIVEGFQRWMVDNSPVDEVKEIAADHVVMLSRPDELVRCLTDIADKYA</sequence>
<evidence type="ECO:0000256" key="1">
    <source>
        <dbReference type="ARBA" id="ARBA00022801"/>
    </source>
</evidence>